<reference evidence="1 4" key="2">
    <citation type="submission" date="2019-07" db="EMBL/GenBank/DDBJ databases">
        <title>Whole genome shotgun sequence of Staphylococcus gallinarum NBRC 109767.</title>
        <authorList>
            <person name="Hosoyama A."/>
            <person name="Uohara A."/>
            <person name="Ohji S."/>
            <person name="Ichikawa N."/>
        </authorList>
    </citation>
    <scope>NUCLEOTIDE SEQUENCE [LARGE SCALE GENOMIC DNA]</scope>
    <source>
        <strain evidence="1 4">NBRC 109767</strain>
    </source>
</reference>
<accession>A0A0D0SIK6</accession>
<gene>
    <name evidence="2" type="ORF">NCTC12195_04940</name>
    <name evidence="1" type="ORF">SGA02_24670</name>
</gene>
<sequence>MNNIFDGFHYNPMQRLRIFSILTYFNKQAKKNKPISIESISKQMKAQDIKISKQNIYIILSKYNSRGQFQSLFHNITFEK</sequence>
<protein>
    <submittedName>
        <fullName evidence="2">Uncharacterized protein</fullName>
    </submittedName>
</protein>
<dbReference type="EMBL" id="UHDK01000003">
    <property type="protein sequence ID" value="SUQ38564.1"/>
    <property type="molecule type" value="Genomic_DNA"/>
</dbReference>
<dbReference type="Proteomes" id="UP000321057">
    <property type="component" value="Unassembled WGS sequence"/>
</dbReference>
<evidence type="ECO:0000313" key="2">
    <source>
        <dbReference type="EMBL" id="SUQ38564.1"/>
    </source>
</evidence>
<evidence type="ECO:0000313" key="1">
    <source>
        <dbReference type="EMBL" id="GEQ06639.1"/>
    </source>
</evidence>
<keyword evidence="4" id="KW-1185">Reference proteome</keyword>
<dbReference type="AlphaFoldDB" id="A0A0D0SIK6"/>
<dbReference type="RefSeq" id="WP_042738278.1">
    <property type="nucleotide sequence ID" value="NZ_BKAX01000007.1"/>
</dbReference>
<reference evidence="2 3" key="1">
    <citation type="submission" date="2018-06" db="EMBL/GenBank/DDBJ databases">
        <authorList>
            <consortium name="Pathogen Informatics"/>
            <person name="Doyle S."/>
        </authorList>
    </citation>
    <scope>NUCLEOTIDE SEQUENCE [LARGE SCALE GENOMIC DNA]</scope>
    <source>
        <strain evidence="2 3">NCTC12195</strain>
    </source>
</reference>
<organism evidence="2 3">
    <name type="scientific">Staphylococcus gallinarum</name>
    <dbReference type="NCBI Taxonomy" id="1293"/>
    <lineage>
        <taxon>Bacteria</taxon>
        <taxon>Bacillati</taxon>
        <taxon>Bacillota</taxon>
        <taxon>Bacilli</taxon>
        <taxon>Bacillales</taxon>
        <taxon>Staphylococcaceae</taxon>
        <taxon>Staphylococcus</taxon>
    </lineage>
</organism>
<dbReference type="Proteomes" id="UP000255277">
    <property type="component" value="Unassembled WGS sequence"/>
</dbReference>
<evidence type="ECO:0000313" key="3">
    <source>
        <dbReference type="Proteomes" id="UP000255277"/>
    </source>
</evidence>
<dbReference type="EMBL" id="BKAX01000007">
    <property type="protein sequence ID" value="GEQ06639.1"/>
    <property type="molecule type" value="Genomic_DNA"/>
</dbReference>
<evidence type="ECO:0000313" key="4">
    <source>
        <dbReference type="Proteomes" id="UP000321057"/>
    </source>
</evidence>
<proteinExistence type="predicted"/>
<name>A0A0D0SIK6_STAGA</name>